<evidence type="ECO:0000313" key="2">
    <source>
        <dbReference type="EMBL" id="PIR84198.1"/>
    </source>
</evidence>
<feature type="transmembrane region" description="Helical" evidence="1">
    <location>
        <begin position="253"/>
        <end position="275"/>
    </location>
</feature>
<keyword evidence="1" id="KW-1133">Transmembrane helix</keyword>
<protein>
    <recommendedName>
        <fullName evidence="4">DUF475 domain-containing protein</fullName>
    </recommendedName>
</protein>
<feature type="transmembrane region" description="Helical" evidence="1">
    <location>
        <begin position="188"/>
        <end position="211"/>
    </location>
</feature>
<comment type="caution">
    <text evidence="2">The sequence shown here is derived from an EMBL/GenBank/DDBJ whole genome shotgun (WGS) entry which is preliminary data.</text>
</comment>
<keyword evidence="1" id="KW-0472">Membrane</keyword>
<dbReference type="Pfam" id="PF04332">
    <property type="entry name" value="DUF475"/>
    <property type="match status" value="1"/>
</dbReference>
<feature type="transmembrane region" description="Helical" evidence="1">
    <location>
        <begin position="31"/>
        <end position="49"/>
    </location>
</feature>
<evidence type="ECO:0000313" key="3">
    <source>
        <dbReference type="Proteomes" id="UP000231192"/>
    </source>
</evidence>
<feature type="transmembrane region" description="Helical" evidence="1">
    <location>
        <begin position="70"/>
        <end position="102"/>
    </location>
</feature>
<evidence type="ECO:0008006" key="4">
    <source>
        <dbReference type="Google" id="ProtNLM"/>
    </source>
</evidence>
<proteinExistence type="predicted"/>
<dbReference type="EMBL" id="PFBK01000002">
    <property type="protein sequence ID" value="PIR84198.1"/>
    <property type="molecule type" value="Genomic_DNA"/>
</dbReference>
<evidence type="ECO:0000256" key="1">
    <source>
        <dbReference type="SAM" id="Phobius"/>
    </source>
</evidence>
<dbReference type="InterPro" id="IPR007427">
    <property type="entry name" value="DUF475"/>
</dbReference>
<sequence length="334" mass="36123">MCYDIGTMRFFIIPTVISVATLVAVYVWGGFAALALAVLLAILETTLSFDNAVVNAKVLTRMDEKWQRRFLVWGIPIAVFGTRFVLPIFIVSAAAGLSPWFVTQLAFFDAVRYGEYLADAHVAIAAFGSAFLLLVSLKYFFNHKKTVHWISFIERHLSRWGGIEAIEIALVLAVLLACAFLVPHEAATLLIAGLIGVILFVVIEGVAQSFVVEAGTQVASAGAALFIYLNILDSAFSLDGVVGAFAITSNLPVIIVGLGIGALFVRTFTVALVRAKTLSALPYLEHGAHYAIFGLALAMLFGIFMHVPEIITGLIGLVFIVFAYISSRRAMRAT</sequence>
<keyword evidence="1" id="KW-0812">Transmembrane</keyword>
<feature type="transmembrane region" description="Helical" evidence="1">
    <location>
        <begin position="310"/>
        <end position="327"/>
    </location>
</feature>
<dbReference type="AlphaFoldDB" id="A0A2H0UCP4"/>
<feature type="transmembrane region" description="Helical" evidence="1">
    <location>
        <begin position="162"/>
        <end position="182"/>
    </location>
</feature>
<dbReference type="Proteomes" id="UP000231192">
    <property type="component" value="Unassembled WGS sequence"/>
</dbReference>
<name>A0A2H0UCP4_9BACT</name>
<organism evidence="2 3">
    <name type="scientific">Candidatus Kaiserbacteria bacterium CG10_big_fil_rev_8_21_14_0_10_51_14</name>
    <dbReference type="NCBI Taxonomy" id="1974610"/>
    <lineage>
        <taxon>Bacteria</taxon>
        <taxon>Candidatus Kaiseribacteriota</taxon>
    </lineage>
</organism>
<reference evidence="3" key="1">
    <citation type="submission" date="2017-09" db="EMBL/GenBank/DDBJ databases">
        <title>Depth-based differentiation of microbial function through sediment-hosted aquifers and enrichment of novel symbionts in the deep terrestrial subsurface.</title>
        <authorList>
            <person name="Probst A.J."/>
            <person name="Ladd B."/>
            <person name="Jarett J.K."/>
            <person name="Geller-Mcgrath D.E."/>
            <person name="Sieber C.M.K."/>
            <person name="Emerson J.B."/>
            <person name="Anantharaman K."/>
            <person name="Thomas B.C."/>
            <person name="Malmstrom R."/>
            <person name="Stieglmeier M."/>
            <person name="Klingl A."/>
            <person name="Woyke T."/>
            <person name="Ryan C.M."/>
            <person name="Banfield J.F."/>
        </authorList>
    </citation>
    <scope>NUCLEOTIDE SEQUENCE [LARGE SCALE GENOMIC DNA]</scope>
</reference>
<accession>A0A2H0UCP4</accession>
<gene>
    <name evidence="2" type="ORF">COU18_00385</name>
</gene>
<dbReference type="PANTHER" id="PTHR30238">
    <property type="entry name" value="MEMBRANE BOUND PREDICTED REDOX MODULATOR"/>
    <property type="match status" value="1"/>
</dbReference>
<dbReference type="PANTHER" id="PTHR30238:SF4">
    <property type="entry name" value="SLL1022 PROTEIN"/>
    <property type="match status" value="1"/>
</dbReference>
<feature type="transmembrane region" description="Helical" evidence="1">
    <location>
        <begin position="122"/>
        <end position="141"/>
    </location>
</feature>
<feature type="transmembrane region" description="Helical" evidence="1">
    <location>
        <begin position="287"/>
        <end position="304"/>
    </location>
</feature>